<dbReference type="EMBL" id="JAUSWM010000005">
    <property type="protein sequence ID" value="MDQ0484001.1"/>
    <property type="molecule type" value="Genomic_DNA"/>
</dbReference>
<accession>A0ABU0K685</accession>
<keyword evidence="2" id="KW-1185">Reference proteome</keyword>
<evidence type="ECO:0000313" key="1">
    <source>
        <dbReference type="EMBL" id="MDQ0484001.1"/>
    </source>
</evidence>
<evidence type="ECO:0000313" key="2">
    <source>
        <dbReference type="Proteomes" id="UP001226720"/>
    </source>
</evidence>
<gene>
    <name evidence="1" type="ORF">QO000_002985</name>
</gene>
<reference evidence="1" key="1">
    <citation type="submission" date="2023-07" db="EMBL/GenBank/DDBJ databases">
        <title>Genomic Encyclopedia of Type Strains, Phase IV (KMG-IV): sequencing the most valuable type-strain genomes for metagenomic binning, comparative biology and taxonomic classification.</title>
        <authorList>
            <person name="Goeker M."/>
        </authorList>
    </citation>
    <scope>NUCLEOTIDE SEQUENCE [LARGE SCALE GENOMIC DNA]</scope>
    <source>
        <strain evidence="1">JSM 076093</strain>
    </source>
</reference>
<organism evidence="1 2">
    <name type="scientific">Guptibacillus hwajinpoensis</name>
    <dbReference type="NCBI Taxonomy" id="208199"/>
    <lineage>
        <taxon>Bacteria</taxon>
        <taxon>Bacillati</taxon>
        <taxon>Bacillota</taxon>
        <taxon>Bacilli</taxon>
        <taxon>Bacillales</taxon>
        <taxon>Guptibacillaceae</taxon>
        <taxon>Guptibacillus</taxon>
    </lineage>
</organism>
<comment type="caution">
    <text evidence="1">The sequence shown here is derived from an EMBL/GenBank/DDBJ whole genome shotgun (WGS) entry which is preliminary data.</text>
</comment>
<name>A0ABU0K685_9BACL</name>
<proteinExistence type="predicted"/>
<protein>
    <submittedName>
        <fullName evidence="1">Uncharacterized protein</fullName>
    </submittedName>
</protein>
<dbReference type="Proteomes" id="UP001226720">
    <property type="component" value="Unassembled WGS sequence"/>
</dbReference>
<sequence length="41" mass="4740">MTDYFTLIVLRLVLPLLNGRKSLPNGNDTNIIRKNWLEILA</sequence>